<evidence type="ECO:0008006" key="3">
    <source>
        <dbReference type="Google" id="ProtNLM"/>
    </source>
</evidence>
<dbReference type="AlphaFoldDB" id="A0A399ECB4"/>
<keyword evidence="2" id="KW-1185">Reference proteome</keyword>
<organism evidence="1 2">
    <name type="scientific">Calidithermus terrae</name>
    <dbReference type="NCBI Taxonomy" id="1408545"/>
    <lineage>
        <taxon>Bacteria</taxon>
        <taxon>Thermotogati</taxon>
        <taxon>Deinococcota</taxon>
        <taxon>Deinococci</taxon>
        <taxon>Thermales</taxon>
        <taxon>Thermaceae</taxon>
        <taxon>Calidithermus</taxon>
    </lineage>
</organism>
<evidence type="ECO:0000313" key="2">
    <source>
        <dbReference type="Proteomes" id="UP000265715"/>
    </source>
</evidence>
<reference evidence="1 2" key="1">
    <citation type="submission" date="2018-08" db="EMBL/GenBank/DDBJ databases">
        <title>Meiothermus terrae DSM 26712 genome sequencing project.</title>
        <authorList>
            <person name="Da Costa M.S."/>
            <person name="Albuquerque L."/>
            <person name="Raposo P."/>
            <person name="Froufe H.J.C."/>
            <person name="Barroso C.S."/>
            <person name="Egas C."/>
        </authorList>
    </citation>
    <scope>NUCLEOTIDE SEQUENCE [LARGE SCALE GENOMIC DNA]</scope>
    <source>
        <strain evidence="1 2">DSM 26712</strain>
    </source>
</reference>
<evidence type="ECO:0000313" key="1">
    <source>
        <dbReference type="EMBL" id="RIH79941.1"/>
    </source>
</evidence>
<proteinExistence type="predicted"/>
<comment type="caution">
    <text evidence="1">The sequence shown here is derived from an EMBL/GenBank/DDBJ whole genome shotgun (WGS) entry which is preliminary data.</text>
</comment>
<gene>
    <name evidence="1" type="ORF">Mterra_03561</name>
</gene>
<protein>
    <recommendedName>
        <fullName evidence="3">DUF885 domain-containing protein</fullName>
    </recommendedName>
</protein>
<dbReference type="Proteomes" id="UP000265715">
    <property type="component" value="Unassembled WGS sequence"/>
</dbReference>
<accession>A0A399ECB4</accession>
<name>A0A399ECB4_9DEIN</name>
<dbReference type="EMBL" id="QXDL01000239">
    <property type="protein sequence ID" value="RIH79941.1"/>
    <property type="molecule type" value="Genomic_DNA"/>
</dbReference>
<dbReference type="RefSeq" id="WP_170159735.1">
    <property type="nucleotide sequence ID" value="NZ_QXDL01000239.1"/>
</dbReference>
<sequence>MTDVARHYIELAHGIEQHFPGYIDAYFGPEDWKPEAMLPLAELARQAEGLARAVEGLGPGPRRAWLKAQVAAMQTTLALLQGEALPYREEVRRLYGVEAGAVPESRFEEAIAGLEDVLPGRGPVPERLEAFRQRFVVPPGRVGEVLGILLERLGERVRGRYGLPREESFTVELVRDQPWGAYNWYLGGYRSRIDLNTDLPTHLYSLPDTMAHEGYPGHHTEHVLKELRLYREQGHAEASILLINSPECVISEGIAVKARAMVLPEAEETEWLLELAQYLGLGVGRAEVEAMQAAVRQQRALKHVSGNAALLLHEEKRPEAEVLGYLRRYALATPERARKSLEFITNPTWRSYIFTYTAGGDLLDELFRVRGQIPSGTDNRPYASGQLPAEGWFRRLLEEPVTPGMVRAWIEGKEGYEAGV</sequence>